<feature type="compositionally biased region" description="Pro residues" evidence="12">
    <location>
        <begin position="174"/>
        <end position="184"/>
    </location>
</feature>
<evidence type="ECO:0000256" key="11">
    <source>
        <dbReference type="PROSITE-ProRule" id="PRU00781"/>
    </source>
</evidence>
<comment type="catalytic activity">
    <reaction evidence="1">
        <text>a 1,2-diacyl-sn-glycero-3-phospho-(1D-myo-inositol 4-phosphate) + ATP = a 1,2-diacyl-sn-glycero-3-phospho-(1D-myo-inositol-4,5-bisphosphate) + ADP + H(+)</text>
        <dbReference type="Rhea" id="RHEA:14425"/>
        <dbReference type="ChEBI" id="CHEBI:15378"/>
        <dbReference type="ChEBI" id="CHEBI:30616"/>
        <dbReference type="ChEBI" id="CHEBI:58178"/>
        <dbReference type="ChEBI" id="CHEBI:58456"/>
        <dbReference type="ChEBI" id="CHEBI:456216"/>
        <dbReference type="EC" id="2.7.1.68"/>
    </reaction>
</comment>
<evidence type="ECO:0000256" key="5">
    <source>
        <dbReference type="ARBA" id="ARBA00022741"/>
    </source>
</evidence>
<evidence type="ECO:0000313" key="14">
    <source>
        <dbReference type="EMBL" id="BEI90375.1"/>
    </source>
</evidence>
<dbReference type="Gene3D" id="3.30.800.10">
    <property type="entry name" value="Phosphatidylinositol Phosphate Kinase II Beta"/>
    <property type="match status" value="1"/>
</dbReference>
<keyword evidence="15" id="KW-1185">Reference proteome</keyword>
<feature type="region of interest" description="Disordered" evidence="12">
    <location>
        <begin position="275"/>
        <end position="401"/>
    </location>
</feature>
<dbReference type="PANTHER" id="PTHR23086:SF8">
    <property type="entry name" value="PHOSPHATIDYLINOSITOL 5-PHOSPHATE 4-KINASE, ISOFORM A"/>
    <property type="match status" value="1"/>
</dbReference>
<dbReference type="CDD" id="cd17303">
    <property type="entry name" value="PIPKc_PIP5K_yeast_like"/>
    <property type="match status" value="1"/>
</dbReference>
<organism evidence="14 15">
    <name type="scientific">Cutaneotrichosporon cavernicola</name>
    <dbReference type="NCBI Taxonomy" id="279322"/>
    <lineage>
        <taxon>Eukaryota</taxon>
        <taxon>Fungi</taxon>
        <taxon>Dikarya</taxon>
        <taxon>Basidiomycota</taxon>
        <taxon>Agaricomycotina</taxon>
        <taxon>Tremellomycetes</taxon>
        <taxon>Trichosporonales</taxon>
        <taxon>Trichosporonaceae</taxon>
        <taxon>Cutaneotrichosporon</taxon>
    </lineage>
</organism>
<evidence type="ECO:0000256" key="2">
    <source>
        <dbReference type="ARBA" id="ARBA00012172"/>
    </source>
</evidence>
<dbReference type="Pfam" id="PF01504">
    <property type="entry name" value="PIP5K"/>
    <property type="match status" value="1"/>
</dbReference>
<evidence type="ECO:0000256" key="10">
    <source>
        <dbReference type="ARBA" id="ARBA00082306"/>
    </source>
</evidence>
<evidence type="ECO:0000256" key="9">
    <source>
        <dbReference type="ARBA" id="ARBA00080374"/>
    </source>
</evidence>
<feature type="compositionally biased region" description="Polar residues" evidence="12">
    <location>
        <begin position="451"/>
        <end position="463"/>
    </location>
</feature>
<dbReference type="GO" id="GO:0005524">
    <property type="term" value="F:ATP binding"/>
    <property type="evidence" value="ECO:0007669"/>
    <property type="project" value="UniProtKB-UniRule"/>
</dbReference>
<dbReference type="SUPFAM" id="SSF56104">
    <property type="entry name" value="SAICAR synthase-like"/>
    <property type="match status" value="1"/>
</dbReference>
<dbReference type="EMBL" id="AP028214">
    <property type="protein sequence ID" value="BEI90375.1"/>
    <property type="molecule type" value="Genomic_DNA"/>
</dbReference>
<feature type="compositionally biased region" description="Pro residues" evidence="12">
    <location>
        <begin position="371"/>
        <end position="398"/>
    </location>
</feature>
<dbReference type="InterPro" id="IPR027484">
    <property type="entry name" value="PInositol-4-P-5-kinase_N"/>
</dbReference>
<dbReference type="GO" id="GO:0005886">
    <property type="term" value="C:plasma membrane"/>
    <property type="evidence" value="ECO:0007669"/>
    <property type="project" value="TreeGrafter"/>
</dbReference>
<dbReference type="GO" id="GO:0016308">
    <property type="term" value="F:1-phosphatidylinositol-4-phosphate 5-kinase activity"/>
    <property type="evidence" value="ECO:0007669"/>
    <property type="project" value="UniProtKB-EC"/>
</dbReference>
<feature type="compositionally biased region" description="Low complexity" evidence="12">
    <location>
        <begin position="339"/>
        <end position="356"/>
    </location>
</feature>
<dbReference type="PANTHER" id="PTHR23086">
    <property type="entry name" value="PHOSPHATIDYLINOSITOL-4-PHOSPHATE 5-KINASE"/>
    <property type="match status" value="1"/>
</dbReference>
<dbReference type="InterPro" id="IPR002498">
    <property type="entry name" value="PInositol-4-P-4/5-kinase_core"/>
</dbReference>
<dbReference type="InterPro" id="IPR023610">
    <property type="entry name" value="PInositol-4/5-P-5/4-kinase"/>
</dbReference>
<keyword evidence="6 11" id="KW-0418">Kinase</keyword>
<dbReference type="GeneID" id="85494245"/>
<keyword evidence="4 11" id="KW-0808">Transferase</keyword>
<keyword evidence="7 11" id="KW-0067">ATP-binding</keyword>
<dbReference type="PROSITE" id="PS51455">
    <property type="entry name" value="PIPK"/>
    <property type="match status" value="1"/>
</dbReference>
<accession>A0AA48IB20</accession>
<dbReference type="FunFam" id="3.30.800.10:FF:000009">
    <property type="entry name" value="Phosphatidylinositol 4-phosphate 5-kinase its3"/>
    <property type="match status" value="1"/>
</dbReference>
<evidence type="ECO:0000256" key="12">
    <source>
        <dbReference type="SAM" id="MobiDB-lite"/>
    </source>
</evidence>
<dbReference type="EC" id="2.7.1.68" evidence="2"/>
<evidence type="ECO:0000256" key="7">
    <source>
        <dbReference type="ARBA" id="ARBA00022840"/>
    </source>
</evidence>
<evidence type="ECO:0000256" key="4">
    <source>
        <dbReference type="ARBA" id="ARBA00022679"/>
    </source>
</evidence>
<evidence type="ECO:0000259" key="13">
    <source>
        <dbReference type="PROSITE" id="PS51455"/>
    </source>
</evidence>
<feature type="compositionally biased region" description="Low complexity" evidence="12">
    <location>
        <begin position="164"/>
        <end position="173"/>
    </location>
</feature>
<evidence type="ECO:0000256" key="6">
    <source>
        <dbReference type="ARBA" id="ARBA00022777"/>
    </source>
</evidence>
<dbReference type="GO" id="GO:0046854">
    <property type="term" value="P:phosphatidylinositol phosphate biosynthetic process"/>
    <property type="evidence" value="ECO:0007669"/>
    <property type="project" value="TreeGrafter"/>
</dbReference>
<evidence type="ECO:0000256" key="1">
    <source>
        <dbReference type="ARBA" id="ARBA00000444"/>
    </source>
</evidence>
<evidence type="ECO:0000256" key="8">
    <source>
        <dbReference type="ARBA" id="ARBA00078403"/>
    </source>
</evidence>
<dbReference type="RefSeq" id="XP_060455640.1">
    <property type="nucleotide sequence ID" value="XM_060598892.1"/>
</dbReference>
<gene>
    <name evidence="14" type="primary">MSS4</name>
    <name evidence="14" type="ORF">CcaverHIS019_0304450</name>
</gene>
<feature type="region of interest" description="Disordered" evidence="12">
    <location>
        <begin position="434"/>
        <end position="482"/>
    </location>
</feature>
<dbReference type="InterPro" id="IPR027483">
    <property type="entry name" value="PInositol-4-P-4/5-kinase_C_sf"/>
</dbReference>
<feature type="region of interest" description="Disordered" evidence="12">
    <location>
        <begin position="1"/>
        <end position="256"/>
    </location>
</feature>
<name>A0AA48IB20_9TREE</name>
<keyword evidence="3" id="KW-0597">Phosphoprotein</keyword>
<dbReference type="Gene3D" id="3.30.810.10">
    <property type="entry name" value="2-Layer Sandwich"/>
    <property type="match status" value="1"/>
</dbReference>
<feature type="compositionally biased region" description="Acidic residues" evidence="12">
    <location>
        <begin position="80"/>
        <end position="102"/>
    </location>
</feature>
<dbReference type="Proteomes" id="UP001233271">
    <property type="component" value="Chromosome 3"/>
</dbReference>
<reference evidence="14" key="1">
    <citation type="journal article" date="2023" name="BMC Genomics">
        <title>Chromosome-level genome assemblies of Cutaneotrichosporon spp. (Trichosporonales, Basidiomycota) reveal imbalanced evolution between nucleotide sequences and chromosome synteny.</title>
        <authorList>
            <person name="Kobayashi Y."/>
            <person name="Kayamori A."/>
            <person name="Aoki K."/>
            <person name="Shiwa Y."/>
            <person name="Matsutani M."/>
            <person name="Fujita N."/>
            <person name="Sugita T."/>
            <person name="Iwasaki W."/>
            <person name="Tanaka N."/>
            <person name="Takashima M."/>
        </authorList>
    </citation>
    <scope>NUCLEOTIDE SEQUENCE</scope>
    <source>
        <strain evidence="14">HIS019</strain>
    </source>
</reference>
<proteinExistence type="predicted"/>
<dbReference type="AlphaFoldDB" id="A0AA48IB20"/>
<feature type="compositionally biased region" description="Polar residues" evidence="12">
    <location>
        <begin position="29"/>
        <end position="43"/>
    </location>
</feature>
<feature type="compositionally biased region" description="Low complexity" evidence="12">
    <location>
        <begin position="471"/>
        <end position="482"/>
    </location>
</feature>
<dbReference type="SMART" id="SM00330">
    <property type="entry name" value="PIPKc"/>
    <property type="match status" value="1"/>
</dbReference>
<sequence length="1109" mass="121644">MAVHAPSAPVPVPAPASPSHSTRSDDPNSKQNGGWVSPTTARATSPPRINPQYLLHHGGSEDLLPPLPPHLQRLATGEANSDDDVDSDTSDDDSDVESDDEFQSARARSRTPPVPRQATFSSLSPSPPPQQPQRSPSPTGNENTSRKIMKKVSQVFRRSDDASRSSSSTSTSSPPVPPVPPLPREIPAGAKAAARLSPGVNVSPQRRSPVMQGPPPSPPLSDVGDNDGGGTDYAPSVAVTEATMDIPHPDLQPDSAQLETPERTAAPLMPVTEAGESRHALVDTPPPSAFNPNGRPESMTWVEEANGDARDVPQATGSSSVRVSSWERPPSAAYLGVASQRRVSSGSTSSRAGSLSMVRSGRLAPQRDLSPSPPSVSMPVPVPTGAPMLPPTILPPTSSPDLRAQHRVLPAIETGDEHLRRAPPTDAVFLGALSESPISSSPGTPQPGMQRRNTNPTTASPSPLSGRPLTHSVSISGHGPSSSVGNYDEFNLAPDILAQADVIRRERLERRQKKMSLLITSPPPPPAIEMPVPVPSAATPVEAKPAAKRRETEETRVLVGNLVGEGHRNYVLMYNMLTGIRVAVSRCQAKIRRPLSEDDYLARHKYSFDMLGNELTPSAKYDFKFKDYAPWVFRELRDDHFHLDPADYLLSLTAKYILSEIGSPGKSGSFFYYSRDYRFIIKTISHREHNFLRSILKDYHEHVRANPHTLLSRFYGLHRVKMPRGRKIHFVIMNNLFPPHRDVHETYDLKGSAFGREYPETEAKNNPRAVLKDINWVNRGRMFEFGPEKRALFTEQLRRDMEFLRRINVMDYSLLVGIHNMERGNRDNLRLTKLRVFNPATSKSGVVNRKPSAVKSNAEAHNVRRAVTRSDPKSMLDASVNMRLPEEGAPDRRHFIFYQDEGGMQATDEQNMPMDIIYYLGIIDICTPYTMGKRVEHAWKSVTENPVTISCVQPDFYGHRFYDFLLSVMRGGDVKLRPQGLEPPSACTESVVGAMNPPACAPASFGRDPTVIAQRHDSEAYEIALQTSPTIPIGRLEYDIHQDSNATIEETALSENETMLPSPITSPPAPMAGYSVAVEKAAAADDERHNYLDMNGHGPPAMVGHLKAE</sequence>
<evidence type="ECO:0000256" key="3">
    <source>
        <dbReference type="ARBA" id="ARBA00022553"/>
    </source>
</evidence>
<keyword evidence="5 11" id="KW-0547">Nucleotide-binding</keyword>
<evidence type="ECO:0000313" key="15">
    <source>
        <dbReference type="Proteomes" id="UP001233271"/>
    </source>
</evidence>
<dbReference type="KEGG" id="ccac:CcaHIS019_0304450"/>
<protein>
    <recommendedName>
        <fullName evidence="2">1-phosphatidylinositol-4-phosphate 5-kinase</fullName>
        <ecNumber evidence="2">2.7.1.68</ecNumber>
    </recommendedName>
    <alternativeName>
        <fullName evidence="10">1-phosphatidylinositol 4-phosphate kinase</fullName>
    </alternativeName>
    <alternativeName>
        <fullName evidence="8">Diphosphoinositide kinase</fullName>
    </alternativeName>
    <alternativeName>
        <fullName evidence="9">PIP5K</fullName>
    </alternativeName>
</protein>
<feature type="domain" description="PIPK" evidence="13">
    <location>
        <begin position="564"/>
        <end position="969"/>
    </location>
</feature>